<evidence type="ECO:0000313" key="2">
    <source>
        <dbReference type="EMBL" id="GAT63875.1"/>
    </source>
</evidence>
<protein>
    <submittedName>
        <fullName evidence="2">Helix-turn-helix</fullName>
    </submittedName>
</protein>
<reference evidence="3" key="1">
    <citation type="submission" date="2016-04" db="EMBL/GenBank/DDBJ databases">
        <title>Draft genome sequence of Paludibacter jiangxiensis strain NM7.</title>
        <authorList>
            <person name="Qiu Y."/>
            <person name="Matsuura N."/>
            <person name="Ohashi A."/>
            <person name="Tourlousse M.D."/>
            <person name="Sekiguchi Y."/>
        </authorList>
    </citation>
    <scope>NUCLEOTIDE SEQUENCE [LARGE SCALE GENOMIC DNA]</scope>
    <source>
        <strain evidence="3">NM7</strain>
    </source>
</reference>
<dbReference type="OrthoDB" id="1034290at2"/>
<dbReference type="SMART" id="SM00530">
    <property type="entry name" value="HTH_XRE"/>
    <property type="match status" value="1"/>
</dbReference>
<accession>A0A161LFJ4</accession>
<name>A0A161LFJ4_9BACT</name>
<dbReference type="Pfam" id="PF01381">
    <property type="entry name" value="HTH_3"/>
    <property type="match status" value="1"/>
</dbReference>
<feature type="domain" description="HTH cro/C1-type" evidence="1">
    <location>
        <begin position="5"/>
        <end position="60"/>
    </location>
</feature>
<reference evidence="3" key="2">
    <citation type="journal article" date="2017" name="Genome Announc.">
        <title>Draft genome sequence of Paludibacter jiangxiensis NM7(T), a propionate-producing fermentative bacterium.</title>
        <authorList>
            <person name="Qiu Y.-L."/>
            <person name="Tourlousse D.M."/>
            <person name="Matsuura N."/>
            <person name="Ohashi A."/>
            <person name="Sekiguchi Y."/>
        </authorList>
    </citation>
    <scope>NUCLEOTIDE SEQUENCE [LARGE SCALE GENOMIC DNA]</scope>
    <source>
        <strain evidence="3">NM7</strain>
    </source>
</reference>
<dbReference type="RefSeq" id="WP_068705465.1">
    <property type="nucleotide sequence ID" value="NZ_BDCR01000004.1"/>
</dbReference>
<dbReference type="PROSITE" id="PS50943">
    <property type="entry name" value="HTH_CROC1"/>
    <property type="match status" value="1"/>
</dbReference>
<dbReference type="STRING" id="681398.PJIAN_4417"/>
<keyword evidence="3" id="KW-1185">Reference proteome</keyword>
<dbReference type="GO" id="GO:0003677">
    <property type="term" value="F:DNA binding"/>
    <property type="evidence" value="ECO:0007669"/>
    <property type="project" value="InterPro"/>
</dbReference>
<proteinExistence type="predicted"/>
<comment type="caution">
    <text evidence="2">The sequence shown here is derived from an EMBL/GenBank/DDBJ whole genome shotgun (WGS) entry which is preliminary data.</text>
</comment>
<dbReference type="Proteomes" id="UP000076586">
    <property type="component" value="Unassembled WGS sequence"/>
</dbReference>
<dbReference type="SUPFAM" id="SSF47413">
    <property type="entry name" value="lambda repressor-like DNA-binding domains"/>
    <property type="match status" value="1"/>
</dbReference>
<dbReference type="InterPro" id="IPR010982">
    <property type="entry name" value="Lambda_DNA-bd_dom_sf"/>
</dbReference>
<dbReference type="Gene3D" id="1.10.260.40">
    <property type="entry name" value="lambda repressor-like DNA-binding domains"/>
    <property type="match status" value="1"/>
</dbReference>
<dbReference type="InterPro" id="IPR001387">
    <property type="entry name" value="Cro/C1-type_HTH"/>
</dbReference>
<evidence type="ECO:0000259" key="1">
    <source>
        <dbReference type="PROSITE" id="PS50943"/>
    </source>
</evidence>
<dbReference type="CDD" id="cd00093">
    <property type="entry name" value="HTH_XRE"/>
    <property type="match status" value="1"/>
</dbReference>
<organism evidence="2 3">
    <name type="scientific">Paludibacter jiangxiensis</name>
    <dbReference type="NCBI Taxonomy" id="681398"/>
    <lineage>
        <taxon>Bacteria</taxon>
        <taxon>Pseudomonadati</taxon>
        <taxon>Bacteroidota</taxon>
        <taxon>Bacteroidia</taxon>
        <taxon>Bacteroidales</taxon>
        <taxon>Paludibacteraceae</taxon>
        <taxon>Paludibacter</taxon>
    </lineage>
</organism>
<gene>
    <name evidence="2" type="ORF">PJIAN_4417</name>
</gene>
<dbReference type="EMBL" id="BDCR01000004">
    <property type="protein sequence ID" value="GAT63875.1"/>
    <property type="molecule type" value="Genomic_DNA"/>
</dbReference>
<dbReference type="AlphaFoldDB" id="A0A161LFJ4"/>
<evidence type="ECO:0000313" key="3">
    <source>
        <dbReference type="Proteomes" id="UP000076586"/>
    </source>
</evidence>
<sequence>MKDRISKLMETEQISPTRFAIMIGTQPSVVSHILNGRNKPSLEVAQKILNAFPAINPDWLILGVGAMYREELPSRQGSLFDIKPEISSNTAIYEQKTVEKNVQEKEAKQEESEKVMEKCTVVKEKTVKKITVYYSDMTFEEFLPNSLQDKS</sequence>